<dbReference type="Proteomes" id="UP000077266">
    <property type="component" value="Unassembled WGS sequence"/>
</dbReference>
<protein>
    <submittedName>
        <fullName evidence="2">Uncharacterized protein</fullName>
    </submittedName>
</protein>
<proteinExistence type="predicted"/>
<gene>
    <name evidence="2" type="ORF">EXIGLDRAFT_351627</name>
</gene>
<keyword evidence="3" id="KW-1185">Reference proteome</keyword>
<evidence type="ECO:0000313" key="2">
    <source>
        <dbReference type="EMBL" id="KZV82218.1"/>
    </source>
</evidence>
<organism evidence="2 3">
    <name type="scientific">Exidia glandulosa HHB12029</name>
    <dbReference type="NCBI Taxonomy" id="1314781"/>
    <lineage>
        <taxon>Eukaryota</taxon>
        <taxon>Fungi</taxon>
        <taxon>Dikarya</taxon>
        <taxon>Basidiomycota</taxon>
        <taxon>Agaricomycotina</taxon>
        <taxon>Agaricomycetes</taxon>
        <taxon>Auriculariales</taxon>
        <taxon>Exidiaceae</taxon>
        <taxon>Exidia</taxon>
    </lineage>
</organism>
<reference evidence="2 3" key="1">
    <citation type="journal article" date="2016" name="Mol. Biol. Evol.">
        <title>Comparative Genomics of Early-Diverging Mushroom-Forming Fungi Provides Insights into the Origins of Lignocellulose Decay Capabilities.</title>
        <authorList>
            <person name="Nagy L.G."/>
            <person name="Riley R."/>
            <person name="Tritt A."/>
            <person name="Adam C."/>
            <person name="Daum C."/>
            <person name="Floudas D."/>
            <person name="Sun H."/>
            <person name="Yadav J.S."/>
            <person name="Pangilinan J."/>
            <person name="Larsson K.H."/>
            <person name="Matsuura K."/>
            <person name="Barry K."/>
            <person name="Labutti K."/>
            <person name="Kuo R."/>
            <person name="Ohm R.A."/>
            <person name="Bhattacharya S.S."/>
            <person name="Shirouzu T."/>
            <person name="Yoshinaga Y."/>
            <person name="Martin F.M."/>
            <person name="Grigoriev I.V."/>
            <person name="Hibbett D.S."/>
        </authorList>
    </citation>
    <scope>NUCLEOTIDE SEQUENCE [LARGE SCALE GENOMIC DNA]</scope>
    <source>
        <strain evidence="2 3">HHB12029</strain>
    </source>
</reference>
<feature type="compositionally biased region" description="Basic residues" evidence="1">
    <location>
        <begin position="1"/>
        <end position="23"/>
    </location>
</feature>
<feature type="region of interest" description="Disordered" evidence="1">
    <location>
        <begin position="1"/>
        <end position="24"/>
    </location>
</feature>
<accession>A0A165CCJ3</accession>
<dbReference type="EMBL" id="KV426338">
    <property type="protein sequence ID" value="KZV82218.1"/>
    <property type="molecule type" value="Genomic_DNA"/>
</dbReference>
<dbReference type="AlphaFoldDB" id="A0A165CCJ3"/>
<evidence type="ECO:0000313" key="3">
    <source>
        <dbReference type="Proteomes" id="UP000077266"/>
    </source>
</evidence>
<evidence type="ECO:0000256" key="1">
    <source>
        <dbReference type="SAM" id="MobiDB-lite"/>
    </source>
</evidence>
<dbReference type="InParanoid" id="A0A165CCJ3"/>
<name>A0A165CCJ3_EXIGL</name>
<sequence>MTGSLRVRHFPARSHARRRRRRPATYPISLRLRPTHFAHVPMTLTEARAPQATVSRSMDRTISGSFSFDSTSLDIPSRSRGLSRLRYIAEVLTRAFASDLRSLYIGFAHIHSVSSWTASPAAPPLALGAYSISGLASSPDTPSHVIRTGLSHFGTRLVRNNHKCCAYVPTRPEAMPRPSPSIPQATRAQARLPRTCATYFDFEDCPEAVAFDGNHACRRGVLVCLVPLAHNPRFRLLASRTVSPPPRRIRSVEMDLT</sequence>